<dbReference type="Proteomes" id="UP000604046">
    <property type="component" value="Unassembled WGS sequence"/>
</dbReference>
<dbReference type="EMBL" id="CAJNDS010002095">
    <property type="protein sequence ID" value="CAE7322846.1"/>
    <property type="molecule type" value="Genomic_DNA"/>
</dbReference>
<evidence type="ECO:0000313" key="1">
    <source>
        <dbReference type="EMBL" id="CAE7322846.1"/>
    </source>
</evidence>
<dbReference type="OrthoDB" id="414311at2759"/>
<evidence type="ECO:0000313" key="2">
    <source>
        <dbReference type="Proteomes" id="UP000604046"/>
    </source>
</evidence>
<sequence>MGKRARVLPRAAAHALRRAGTSVTHAAESSGVSRRAMRCAVKRLVPDDTFRLVPLGEDRLAIGSVPRILTQLCEAVPRLAEALSCAQAAAGAQPLSLVLSFDEATAGNVLAPDPQKKSCIVYAAIKELGTQTAALWWPVCVVGADTMKNQLHGNLGPVLRHFVRFAVTDNIKQGFFIQCRQSFFLRLVLAGVIADGEALRQALNCKGASGLKPCHLCKNVVMKKHALASAQCMLGYTCDICSTDMQSWDAVTDQELFQFCDLQRARQGVVSASLFAEEETLSGIVYSPEGILQDAFARRLLPPSKWMFDFLHIYYTAGGCAALEISAILRAAETCLQQGPEDFASLLRELPWQVPGHVLGLQGPAARARLLHSSRFPDKSYKGKAAHVMQLLPIIPCLCELLDEENKLQQYLSSFEALLETHRELRRLARQGGIMETSRLQDLQRRHQALFLAAYQDDLLKPKHHWRHHAAQQIAAWGAYIDTSACEAKHQVYKGAANKNMDVLVSSPDWSKAVLTRMLCTCFEQLETHFDNRARTSSGQERQFAWGQQTLRTFSQVQWQGLHWKKGDFQLAPFPGMVLHCCLNSGDKPFLLLEEYQLEEKQRFSGLFRATRRMRTLQDLPSSHLASWWLVEEAGLVRAVR</sequence>
<gene>
    <name evidence="1" type="ORF">SNAT2548_LOCUS16915</name>
</gene>
<name>A0A812P034_9DINO</name>
<keyword evidence="2" id="KW-1185">Reference proteome</keyword>
<comment type="caution">
    <text evidence="1">The sequence shown here is derived from an EMBL/GenBank/DDBJ whole genome shotgun (WGS) entry which is preliminary data.</text>
</comment>
<organism evidence="1 2">
    <name type="scientific">Symbiodinium natans</name>
    <dbReference type="NCBI Taxonomy" id="878477"/>
    <lineage>
        <taxon>Eukaryota</taxon>
        <taxon>Sar</taxon>
        <taxon>Alveolata</taxon>
        <taxon>Dinophyceae</taxon>
        <taxon>Suessiales</taxon>
        <taxon>Symbiodiniaceae</taxon>
        <taxon>Symbiodinium</taxon>
    </lineage>
</organism>
<proteinExistence type="predicted"/>
<dbReference type="AlphaFoldDB" id="A0A812P034"/>
<protein>
    <submittedName>
        <fullName evidence="1">Uncharacterized protein</fullName>
    </submittedName>
</protein>
<reference evidence="1" key="1">
    <citation type="submission" date="2021-02" db="EMBL/GenBank/DDBJ databases">
        <authorList>
            <person name="Dougan E. K."/>
            <person name="Rhodes N."/>
            <person name="Thang M."/>
            <person name="Chan C."/>
        </authorList>
    </citation>
    <scope>NUCLEOTIDE SEQUENCE</scope>
</reference>
<accession>A0A812P034</accession>